<dbReference type="InterPro" id="IPR025110">
    <property type="entry name" value="AMP-bd_C"/>
</dbReference>
<dbReference type="RefSeq" id="WP_053545983.1">
    <property type="nucleotide sequence ID" value="NZ_CP009220.1"/>
</dbReference>
<dbReference type="Pfam" id="PF00501">
    <property type="entry name" value="AMP-binding"/>
    <property type="match status" value="1"/>
</dbReference>
<reference evidence="3 4" key="1">
    <citation type="submission" date="2014-08" db="EMBL/GenBank/DDBJ databases">
        <title>Complete genome sequence of Corynebacterium deserti GIMN1.010 (=DSM 45689), isolated from desert sand in western China.</title>
        <authorList>
            <person name="Ruckert C."/>
            <person name="Albersmeier A."/>
            <person name="Kalinowski J."/>
        </authorList>
    </citation>
    <scope>NUCLEOTIDE SEQUENCE [LARGE SCALE GENOMIC DNA]</scope>
    <source>
        <strain evidence="3 4">GIMN1.010</strain>
    </source>
</reference>
<dbReference type="InterPro" id="IPR000873">
    <property type="entry name" value="AMP-dep_synth/lig_dom"/>
</dbReference>
<protein>
    <recommendedName>
        <fullName evidence="5">Acyl-CoA synthetase</fullName>
    </recommendedName>
</protein>
<dbReference type="PANTHER" id="PTHR43767:SF1">
    <property type="entry name" value="NONRIBOSOMAL PEPTIDE SYNTHASE PES1 (EUROFUNG)-RELATED"/>
    <property type="match status" value="1"/>
</dbReference>
<dbReference type="Gene3D" id="3.40.50.12780">
    <property type="entry name" value="N-terminal domain of ligase-like"/>
    <property type="match status" value="1"/>
</dbReference>
<dbReference type="SUPFAM" id="SSF56801">
    <property type="entry name" value="Acetyl-CoA synthetase-like"/>
    <property type="match status" value="1"/>
</dbReference>
<dbReference type="InterPro" id="IPR045851">
    <property type="entry name" value="AMP-bd_C_sf"/>
</dbReference>
<feature type="domain" description="AMP-dependent synthetase/ligase" evidence="1">
    <location>
        <begin position="42"/>
        <end position="387"/>
    </location>
</feature>
<dbReference type="Proteomes" id="UP000068067">
    <property type="component" value="Chromosome"/>
</dbReference>
<evidence type="ECO:0000313" key="3">
    <source>
        <dbReference type="EMBL" id="ALC07118.1"/>
    </source>
</evidence>
<dbReference type="Gene3D" id="3.30.300.30">
    <property type="match status" value="1"/>
</dbReference>
<dbReference type="PATRIC" id="fig|931089.4.peg.2824"/>
<evidence type="ECO:0000259" key="1">
    <source>
        <dbReference type="Pfam" id="PF00501"/>
    </source>
</evidence>
<evidence type="ECO:0008006" key="5">
    <source>
        <dbReference type="Google" id="ProtNLM"/>
    </source>
</evidence>
<dbReference type="PANTHER" id="PTHR43767">
    <property type="entry name" value="LONG-CHAIN-FATTY-ACID--COA LIGASE"/>
    <property type="match status" value="1"/>
</dbReference>
<dbReference type="PROSITE" id="PS00455">
    <property type="entry name" value="AMP_BINDING"/>
    <property type="match status" value="1"/>
</dbReference>
<accession>A0A0M5IUU8</accession>
<dbReference type="KEGG" id="cdx:CDES_13965"/>
<dbReference type="InterPro" id="IPR042099">
    <property type="entry name" value="ANL_N_sf"/>
</dbReference>
<keyword evidence="4" id="KW-1185">Reference proteome</keyword>
<dbReference type="OrthoDB" id="9803968at2"/>
<evidence type="ECO:0000313" key="4">
    <source>
        <dbReference type="Proteomes" id="UP000068067"/>
    </source>
</evidence>
<dbReference type="CDD" id="cd04433">
    <property type="entry name" value="AFD_class_I"/>
    <property type="match status" value="1"/>
</dbReference>
<organism evidence="3 4">
    <name type="scientific">Corynebacterium deserti GIMN1.010</name>
    <dbReference type="NCBI Taxonomy" id="931089"/>
    <lineage>
        <taxon>Bacteria</taxon>
        <taxon>Bacillati</taxon>
        <taxon>Actinomycetota</taxon>
        <taxon>Actinomycetes</taxon>
        <taxon>Mycobacteriales</taxon>
        <taxon>Corynebacteriaceae</taxon>
        <taxon>Corynebacterium</taxon>
    </lineage>
</organism>
<dbReference type="AlphaFoldDB" id="A0A0M5IUU8"/>
<dbReference type="STRING" id="931089.CDES_13965"/>
<name>A0A0M5IUU8_9CORY</name>
<dbReference type="InterPro" id="IPR050237">
    <property type="entry name" value="ATP-dep_AMP-bd_enzyme"/>
</dbReference>
<dbReference type="GO" id="GO:0016878">
    <property type="term" value="F:acid-thiol ligase activity"/>
    <property type="evidence" value="ECO:0007669"/>
    <property type="project" value="UniProtKB-ARBA"/>
</dbReference>
<proteinExistence type="predicted"/>
<dbReference type="InterPro" id="IPR020845">
    <property type="entry name" value="AMP-binding_CS"/>
</dbReference>
<evidence type="ECO:0000259" key="2">
    <source>
        <dbReference type="Pfam" id="PF13193"/>
    </source>
</evidence>
<feature type="domain" description="AMP-binding enzyme C-terminal" evidence="2">
    <location>
        <begin position="435"/>
        <end position="504"/>
    </location>
</feature>
<gene>
    <name evidence="3" type="ORF">CDES_13965</name>
</gene>
<sequence length="522" mass="56634">MIKGNTVWSPSVLAPSVPEIDLDTYQKRCATAPMGLYDALVRTAEKFPEKVALELEDKSSLTFAQLLEQTHTFSAQLASLGIRENSRVGLLLDNNPQIFIALYAVNQLGAIAVVLPGKLRTPALIELLNCSAPDITVVDISGMDELSSFGHRVVSVEEVKKVDITHRAVTAHPNPGRVALMMFTSGTSGTPKAVAISNANVTNAALSYEFIFHLDENDKLIFGVPLYHVTGIIAIIAQVTFSACTLYLQRRFSPLEFLEWAKEVRATYIHASPTVFELLLRSWPKGLEIPSIRVLACGAASMPTSRILRLKKKLPHAAFRTIYGLTETTSPATIFPSDAASSEFIGSSGWPIPGNEIRIVDDSGREVAPGEVGEIEVKGATVCLGYLNDQGVVDQIDSLKTGDLGYLNEHGLLYVVDRRKDQINRGGEKVYPHIVEEALNNVDGVVDACVVALPDELYGEVPGAIFVGKSQLSIDTLCIELKKSLASFAIPSLLLQVDEIPKTAGLKADKNAARELLQQKSM</sequence>
<dbReference type="Pfam" id="PF13193">
    <property type="entry name" value="AMP-binding_C"/>
    <property type="match status" value="1"/>
</dbReference>
<dbReference type="EMBL" id="CP009220">
    <property type="protein sequence ID" value="ALC07118.1"/>
    <property type="molecule type" value="Genomic_DNA"/>
</dbReference>